<dbReference type="RefSeq" id="WP_014288955.1">
    <property type="nucleotide sequence ID" value="NC_016645.1"/>
</dbReference>
<feature type="binding site" evidence="5 7">
    <location>
        <begin position="52"/>
        <end position="54"/>
    </location>
    <ligand>
        <name>L-glutamine</name>
        <dbReference type="ChEBI" id="CHEBI:58359"/>
    </ligand>
</feature>
<dbReference type="InterPro" id="IPR002161">
    <property type="entry name" value="PdxT/SNO"/>
</dbReference>
<reference evidence="8 9" key="1">
    <citation type="journal article" date="2012" name="J. Bacteriol.">
        <title>Complete genome sequence of strain 1860, a crenarchaeon of the genus pyrobaculum able to grow with various electron acceptors.</title>
        <authorList>
            <person name="Mardanov A.V."/>
            <person name="Gumerov V.M."/>
            <person name="Slobodkina G.B."/>
            <person name="Beletsky A.V."/>
            <person name="Bonch-Osmolovskaya E.A."/>
            <person name="Ravin N.V."/>
            <person name="Skryabin K.G."/>
        </authorList>
    </citation>
    <scope>NUCLEOTIDE SEQUENCE [LARGE SCALE GENOMIC DNA]</scope>
    <source>
        <strain evidence="8 9">1860</strain>
    </source>
</reference>
<dbReference type="PROSITE" id="PS51273">
    <property type="entry name" value="GATASE_TYPE_1"/>
    <property type="match status" value="1"/>
</dbReference>
<feature type="active site" description="Charge relay system" evidence="5 6">
    <location>
        <position position="186"/>
    </location>
</feature>
<comment type="catalytic activity">
    <reaction evidence="5">
        <text>aldehydo-D-ribose 5-phosphate + D-glyceraldehyde 3-phosphate + L-glutamine = pyridoxal 5'-phosphate + L-glutamate + phosphate + 3 H2O + H(+)</text>
        <dbReference type="Rhea" id="RHEA:31507"/>
        <dbReference type="ChEBI" id="CHEBI:15377"/>
        <dbReference type="ChEBI" id="CHEBI:15378"/>
        <dbReference type="ChEBI" id="CHEBI:29985"/>
        <dbReference type="ChEBI" id="CHEBI:43474"/>
        <dbReference type="ChEBI" id="CHEBI:58273"/>
        <dbReference type="ChEBI" id="CHEBI:58359"/>
        <dbReference type="ChEBI" id="CHEBI:59776"/>
        <dbReference type="ChEBI" id="CHEBI:597326"/>
        <dbReference type="EC" id="4.3.3.6"/>
    </reaction>
</comment>
<feature type="binding site" evidence="5 7">
    <location>
        <position position="116"/>
    </location>
    <ligand>
        <name>L-glutamine</name>
        <dbReference type="ChEBI" id="CHEBI:58359"/>
    </ligand>
</feature>
<comment type="pathway">
    <text evidence="5">Cofactor biosynthesis; pyridoxal 5'-phosphate biosynthesis.</text>
</comment>
<keyword evidence="2 5" id="KW-0663">Pyridoxal phosphate</keyword>
<proteinExistence type="inferred from homology"/>
<dbReference type="GO" id="GO:0004359">
    <property type="term" value="F:glutaminase activity"/>
    <property type="evidence" value="ECO:0007669"/>
    <property type="project" value="UniProtKB-UniRule"/>
</dbReference>
<dbReference type="OrthoDB" id="26717at2157"/>
<dbReference type="FunFam" id="3.40.50.880:FF:000041">
    <property type="entry name" value="Glutamine amidotransferase subunit pdxT, putative"/>
    <property type="match status" value="1"/>
</dbReference>
<dbReference type="PANTHER" id="PTHR31559">
    <property type="entry name" value="PYRIDOXAL 5'-PHOSPHATE SYNTHASE SUBUNIT SNO"/>
    <property type="match status" value="1"/>
</dbReference>
<comment type="subunit">
    <text evidence="5">In the presence of PdxS, forms a dodecamer of heterodimers. Only shows activity in the heterodimer.</text>
</comment>
<dbReference type="STRING" id="1104324.P186_1719"/>
<dbReference type="GO" id="GO:0005829">
    <property type="term" value="C:cytosol"/>
    <property type="evidence" value="ECO:0007669"/>
    <property type="project" value="TreeGrafter"/>
</dbReference>
<name>G7VGM9_9CREN</name>
<dbReference type="GO" id="GO:0008614">
    <property type="term" value="P:pyridoxine metabolic process"/>
    <property type="evidence" value="ECO:0007669"/>
    <property type="project" value="TreeGrafter"/>
</dbReference>
<keyword evidence="3 5" id="KW-0315">Glutamine amidotransferase</keyword>
<evidence type="ECO:0000256" key="2">
    <source>
        <dbReference type="ARBA" id="ARBA00022898"/>
    </source>
</evidence>
<keyword evidence="9" id="KW-1185">Reference proteome</keyword>
<dbReference type="EMBL" id="CP003098">
    <property type="protein sequence ID" value="AET33129.1"/>
    <property type="molecule type" value="Genomic_DNA"/>
</dbReference>
<keyword evidence="8" id="KW-0808">Transferase</keyword>
<comment type="similarity">
    <text evidence="5">Belongs to the glutaminase PdxT/SNO family.</text>
</comment>
<dbReference type="CDD" id="cd01749">
    <property type="entry name" value="GATase1_PB"/>
    <property type="match status" value="1"/>
</dbReference>
<feature type="active site" description="Nucleophile" evidence="5 6">
    <location>
        <position position="84"/>
    </location>
</feature>
<dbReference type="SUPFAM" id="SSF52317">
    <property type="entry name" value="Class I glutamine amidotransferase-like"/>
    <property type="match status" value="1"/>
</dbReference>
<accession>G7VGM9</accession>
<sequence>MKVGVVALQGDVEEHAEAFRKAAAELGIAVEVLEVKKPRQLEDVKALALTGGESTTIGILAKRAGLIEPLRKAAEGGLPTLGTCAGAVLLAKEVRDAVVGETGQPTIGVMDIAVVRNAFGRQRESFEAELEVEGFGKIRAVFIRAPAVVKAWGSAKPLAPVRHASLGLIYTAAVEGNILATAFHPELTTTAFHRRVLEMALGKA</sequence>
<dbReference type="GO" id="GO:0036381">
    <property type="term" value="F:pyridoxal 5'-phosphate synthase (glutamine hydrolysing) activity"/>
    <property type="evidence" value="ECO:0007669"/>
    <property type="project" value="UniProtKB-UniRule"/>
</dbReference>
<dbReference type="HAMAP" id="MF_01615">
    <property type="entry name" value="PdxT"/>
    <property type="match status" value="1"/>
</dbReference>
<evidence type="ECO:0000313" key="8">
    <source>
        <dbReference type="EMBL" id="AET33129.1"/>
    </source>
</evidence>
<evidence type="ECO:0000256" key="5">
    <source>
        <dbReference type="HAMAP-Rule" id="MF_01615"/>
    </source>
</evidence>
<dbReference type="Proteomes" id="UP000005867">
    <property type="component" value="Chromosome"/>
</dbReference>
<evidence type="ECO:0000256" key="4">
    <source>
        <dbReference type="ARBA" id="ARBA00023239"/>
    </source>
</evidence>
<dbReference type="GO" id="GO:0016740">
    <property type="term" value="F:transferase activity"/>
    <property type="evidence" value="ECO:0007669"/>
    <property type="project" value="UniProtKB-KW"/>
</dbReference>
<dbReference type="GO" id="GO:0042823">
    <property type="term" value="P:pyridoxal phosphate biosynthetic process"/>
    <property type="evidence" value="ECO:0007669"/>
    <property type="project" value="UniProtKB-UniRule"/>
</dbReference>
<dbReference type="eggNOG" id="arCOG00034">
    <property type="taxonomic scope" value="Archaea"/>
</dbReference>
<evidence type="ECO:0000256" key="7">
    <source>
        <dbReference type="PIRSR" id="PIRSR005639-2"/>
    </source>
</evidence>
<dbReference type="GO" id="GO:1903600">
    <property type="term" value="C:glutaminase complex"/>
    <property type="evidence" value="ECO:0007669"/>
    <property type="project" value="TreeGrafter"/>
</dbReference>
<comment type="catalytic activity">
    <reaction evidence="5">
        <text>L-glutamine + H2O = L-glutamate + NH4(+)</text>
        <dbReference type="Rhea" id="RHEA:15889"/>
        <dbReference type="ChEBI" id="CHEBI:15377"/>
        <dbReference type="ChEBI" id="CHEBI:28938"/>
        <dbReference type="ChEBI" id="CHEBI:29985"/>
        <dbReference type="ChEBI" id="CHEBI:58359"/>
        <dbReference type="EC" id="3.5.1.2"/>
    </reaction>
</comment>
<dbReference type="NCBIfam" id="TIGR03800">
    <property type="entry name" value="PLP_synth_Pdx2"/>
    <property type="match status" value="1"/>
</dbReference>
<protein>
    <recommendedName>
        <fullName evidence="5">Pyridoxal 5'-phosphate synthase subunit PdxT</fullName>
        <ecNumber evidence="5">4.3.3.6</ecNumber>
    </recommendedName>
    <alternativeName>
        <fullName evidence="5">Pdx2</fullName>
    </alternativeName>
    <alternativeName>
        <fullName evidence="5">Pyridoxal 5'-phosphate synthase glutaminase subunit</fullName>
        <ecNumber evidence="5">3.5.1.2</ecNumber>
    </alternativeName>
</protein>
<comment type="function">
    <text evidence="5">Catalyzes the hydrolysis of glutamine to glutamate and ammonia as part of the biosynthesis of pyridoxal 5'-phosphate. The resulting ammonia molecule is channeled to the active site of PdxS.</text>
</comment>
<dbReference type="GeneID" id="11596215"/>
<dbReference type="KEGG" id="pyr:P186_1719"/>
<dbReference type="PROSITE" id="PS51130">
    <property type="entry name" value="PDXT_SNO_2"/>
    <property type="match status" value="1"/>
</dbReference>
<evidence type="ECO:0000256" key="3">
    <source>
        <dbReference type="ARBA" id="ARBA00022962"/>
    </source>
</evidence>
<dbReference type="InterPro" id="IPR029062">
    <property type="entry name" value="Class_I_gatase-like"/>
</dbReference>
<feature type="active site" description="Charge relay system" evidence="5 6">
    <location>
        <position position="184"/>
    </location>
</feature>
<evidence type="ECO:0000256" key="6">
    <source>
        <dbReference type="PIRSR" id="PIRSR005639-1"/>
    </source>
</evidence>
<gene>
    <name evidence="5" type="primary">pdxT</name>
    <name evidence="8" type="ORF">P186_1719</name>
</gene>
<dbReference type="PANTHER" id="PTHR31559:SF0">
    <property type="entry name" value="PYRIDOXAL 5'-PHOSPHATE SYNTHASE SUBUNIT SNO1-RELATED"/>
    <property type="match status" value="1"/>
</dbReference>
<keyword evidence="1 5" id="KW-0378">Hydrolase</keyword>
<feature type="binding site" evidence="5 7">
    <location>
        <begin position="143"/>
        <end position="144"/>
    </location>
    <ligand>
        <name>L-glutamine</name>
        <dbReference type="ChEBI" id="CHEBI:58359"/>
    </ligand>
</feature>
<dbReference type="PIRSF" id="PIRSF005639">
    <property type="entry name" value="Glut_amidoT_SNO"/>
    <property type="match status" value="1"/>
</dbReference>
<dbReference type="AlphaFoldDB" id="G7VGM9"/>
<keyword evidence="4 5" id="KW-0456">Lyase</keyword>
<dbReference type="HOGENOM" id="CLU_069674_2_0_2"/>
<dbReference type="MEROPS" id="C26.A32"/>
<organism evidence="8 9">
    <name type="scientific">Pyrobaculum ferrireducens</name>
    <dbReference type="NCBI Taxonomy" id="1104324"/>
    <lineage>
        <taxon>Archaea</taxon>
        <taxon>Thermoproteota</taxon>
        <taxon>Thermoprotei</taxon>
        <taxon>Thermoproteales</taxon>
        <taxon>Thermoproteaceae</taxon>
        <taxon>Pyrobaculum</taxon>
    </lineage>
</organism>
<dbReference type="EC" id="3.5.1.2" evidence="5"/>
<evidence type="ECO:0000256" key="1">
    <source>
        <dbReference type="ARBA" id="ARBA00022801"/>
    </source>
</evidence>
<dbReference type="EC" id="4.3.3.6" evidence="5"/>
<dbReference type="GO" id="GO:0006543">
    <property type="term" value="P:L-glutamine catabolic process"/>
    <property type="evidence" value="ECO:0007669"/>
    <property type="project" value="UniProtKB-UniRule"/>
</dbReference>
<dbReference type="UniPathway" id="UPA00245"/>
<dbReference type="Pfam" id="PF01174">
    <property type="entry name" value="SNO"/>
    <property type="match status" value="1"/>
</dbReference>
<evidence type="ECO:0000313" key="9">
    <source>
        <dbReference type="Proteomes" id="UP000005867"/>
    </source>
</evidence>
<dbReference type="Gene3D" id="3.40.50.880">
    <property type="match status" value="1"/>
</dbReference>